<dbReference type="Gene3D" id="3.40.190.10">
    <property type="entry name" value="Periplasmic binding protein-like II"/>
    <property type="match status" value="2"/>
</dbReference>
<feature type="signal peptide" evidence="2">
    <location>
        <begin position="1"/>
        <end position="17"/>
    </location>
</feature>
<dbReference type="EMBL" id="KL142375">
    <property type="protein sequence ID" value="KDR78349.1"/>
    <property type="molecule type" value="Genomic_DNA"/>
</dbReference>
<dbReference type="OrthoDB" id="124329at2759"/>
<protein>
    <submittedName>
        <fullName evidence="3">Uncharacterized protein</fullName>
    </submittedName>
</protein>
<organism evidence="3 4">
    <name type="scientific">Galerina marginata (strain CBS 339.88)</name>
    <dbReference type="NCBI Taxonomy" id="685588"/>
    <lineage>
        <taxon>Eukaryota</taxon>
        <taxon>Fungi</taxon>
        <taxon>Dikarya</taxon>
        <taxon>Basidiomycota</taxon>
        <taxon>Agaricomycotina</taxon>
        <taxon>Agaricomycetes</taxon>
        <taxon>Agaricomycetidae</taxon>
        <taxon>Agaricales</taxon>
        <taxon>Agaricineae</taxon>
        <taxon>Strophariaceae</taxon>
        <taxon>Galerina</taxon>
    </lineage>
</organism>
<dbReference type="Pfam" id="PF13343">
    <property type="entry name" value="SBP_bac_6"/>
    <property type="match status" value="1"/>
</dbReference>
<keyword evidence="4" id="KW-1185">Reference proteome</keyword>
<gene>
    <name evidence="3" type="ORF">GALMADRAFT_155301</name>
</gene>
<name>A0A067TEN4_GALM3</name>
<dbReference type="SUPFAM" id="SSF53850">
    <property type="entry name" value="Periplasmic binding protein-like II"/>
    <property type="match status" value="1"/>
</dbReference>
<feature type="chain" id="PRO_5001649340" evidence="2">
    <location>
        <begin position="18"/>
        <end position="358"/>
    </location>
</feature>
<proteinExistence type="predicted"/>
<sequence>MLALNLLACFLIPLAAAKPLSSVPIETRSMTEIYHAALRENGTVRVAWGGDVQASRQGIIRSFNKRFPGIKLDLTIDLSKYLDGNINMQHQIANGHQEAADVAVLQSLHDFPRWKAQGRLLHYKVAQWNDIHPQFVDEDGAHTGTFIFTFGSAVYNKKDYPDASSVPTTYPEFLKPQFTGKIALTYPNDDDAILYLFTLITQKYGWSFIKSLVKQKVKWVRGTATPSILCANNATSNPLSISFASSSAFARGVASKPSRDIYMAWPQTGAIFANTKVPEASKLFMNYLLSDEWQKAVGGSGFATRKSFDRAGVFRQKNVEPLGYGKFMADRAEVERWRLQFESILGLPQGANPLTLKL</sequence>
<reference evidence="4" key="1">
    <citation type="journal article" date="2014" name="Proc. Natl. Acad. Sci. U.S.A.">
        <title>Extensive sampling of basidiomycete genomes demonstrates inadequacy of the white-rot/brown-rot paradigm for wood decay fungi.</title>
        <authorList>
            <person name="Riley R."/>
            <person name="Salamov A.A."/>
            <person name="Brown D.W."/>
            <person name="Nagy L.G."/>
            <person name="Floudas D."/>
            <person name="Held B.W."/>
            <person name="Levasseur A."/>
            <person name="Lombard V."/>
            <person name="Morin E."/>
            <person name="Otillar R."/>
            <person name="Lindquist E.A."/>
            <person name="Sun H."/>
            <person name="LaButti K.M."/>
            <person name="Schmutz J."/>
            <person name="Jabbour D."/>
            <person name="Luo H."/>
            <person name="Baker S.E."/>
            <person name="Pisabarro A.G."/>
            <person name="Walton J.D."/>
            <person name="Blanchette R.A."/>
            <person name="Henrissat B."/>
            <person name="Martin F."/>
            <person name="Cullen D."/>
            <person name="Hibbett D.S."/>
            <person name="Grigoriev I.V."/>
        </authorList>
    </citation>
    <scope>NUCLEOTIDE SEQUENCE [LARGE SCALE GENOMIC DNA]</scope>
    <source>
        <strain evidence="4">CBS 339.88</strain>
    </source>
</reference>
<evidence type="ECO:0000256" key="1">
    <source>
        <dbReference type="ARBA" id="ARBA00022729"/>
    </source>
</evidence>
<dbReference type="HOGENOM" id="CLU_026974_5_1_1"/>
<keyword evidence="1 2" id="KW-0732">Signal</keyword>
<evidence type="ECO:0000313" key="4">
    <source>
        <dbReference type="Proteomes" id="UP000027222"/>
    </source>
</evidence>
<accession>A0A067TEN4</accession>
<evidence type="ECO:0000313" key="3">
    <source>
        <dbReference type="EMBL" id="KDR78349.1"/>
    </source>
</evidence>
<dbReference type="STRING" id="685588.A0A067TEN4"/>
<dbReference type="Proteomes" id="UP000027222">
    <property type="component" value="Unassembled WGS sequence"/>
</dbReference>
<dbReference type="PANTHER" id="PTHR30006:SF2">
    <property type="entry name" value="ABC TRANSPORTER SUBSTRATE-BINDING PROTEIN"/>
    <property type="match status" value="1"/>
</dbReference>
<dbReference type="AlphaFoldDB" id="A0A067TEN4"/>
<dbReference type="PANTHER" id="PTHR30006">
    <property type="entry name" value="THIAMINE-BINDING PERIPLASMIC PROTEIN-RELATED"/>
    <property type="match status" value="1"/>
</dbReference>
<evidence type="ECO:0000256" key="2">
    <source>
        <dbReference type="SAM" id="SignalP"/>
    </source>
</evidence>